<organism evidence="3 4">
    <name type="scientific">Persicobacter psychrovividus</name>
    <dbReference type="NCBI Taxonomy" id="387638"/>
    <lineage>
        <taxon>Bacteria</taxon>
        <taxon>Pseudomonadati</taxon>
        <taxon>Bacteroidota</taxon>
        <taxon>Cytophagia</taxon>
        <taxon>Cytophagales</taxon>
        <taxon>Persicobacteraceae</taxon>
        <taxon>Persicobacter</taxon>
    </lineage>
</organism>
<name>A0ABN6LE14_9BACT</name>
<dbReference type="InterPro" id="IPR001932">
    <property type="entry name" value="PPM-type_phosphatase-like_dom"/>
</dbReference>
<keyword evidence="4" id="KW-1185">Reference proteome</keyword>
<accession>A0ABN6LE14</accession>
<dbReference type="Proteomes" id="UP001354989">
    <property type="component" value="Chromosome"/>
</dbReference>
<dbReference type="RefSeq" id="WP_338396923.1">
    <property type="nucleotide sequence ID" value="NZ_AP025292.1"/>
</dbReference>
<proteinExistence type="predicted"/>
<evidence type="ECO:0000256" key="1">
    <source>
        <dbReference type="ARBA" id="ARBA00022801"/>
    </source>
</evidence>
<dbReference type="InterPro" id="IPR052016">
    <property type="entry name" value="Bact_Sigma-Reg"/>
</dbReference>
<dbReference type="PANTHER" id="PTHR43156">
    <property type="entry name" value="STAGE II SPORULATION PROTEIN E-RELATED"/>
    <property type="match status" value="1"/>
</dbReference>
<sequence length="417" mass="47572">MMKDLKMETIDYQKEYQLKNMEINALLELSNAINDNIKESQLVLAYQFTLMGSAGVGRLALFIVEETNARTMNCKAQFNTAQNYTQAPLPEAFLDITKITKKEDFGPNVDESFQEFDVLIPVSHKDQRLAMLFVAQKEVGRVNDMNLQFIQAITNLVAVAIENKKFARQQMKQELMSRELEIAHQVQKSLLPTKLPQGDKFHVAAEYVPHHGIGGDYYDYISLDDHRFLICMADVSGKGVPAALVMSNFQASLRTIILHTTDLKEAVAAVNHQIYSRNGQDKFITVFLAIYDQREQQLNYVNAGHNQPMLIREDGRLELLDQGSTVIGIMDPLPFISEGVVKNLTEFTLFCYTDGLTETFNTAEEDFGEERTEECLRRNFRKKPDEINQIMMDALNDFRGEVPFADDISLLTIKKWD</sequence>
<dbReference type="PROSITE" id="PS51746">
    <property type="entry name" value="PPM_2"/>
    <property type="match status" value="1"/>
</dbReference>
<gene>
    <name evidence="3" type="ORF">PEPS_19190</name>
</gene>
<dbReference type="EMBL" id="AP025292">
    <property type="protein sequence ID" value="BDC99638.1"/>
    <property type="molecule type" value="Genomic_DNA"/>
</dbReference>
<evidence type="ECO:0000259" key="2">
    <source>
        <dbReference type="PROSITE" id="PS51746"/>
    </source>
</evidence>
<evidence type="ECO:0000313" key="3">
    <source>
        <dbReference type="EMBL" id="BDC99638.1"/>
    </source>
</evidence>
<dbReference type="SUPFAM" id="SSF55781">
    <property type="entry name" value="GAF domain-like"/>
    <property type="match status" value="1"/>
</dbReference>
<dbReference type="InterPro" id="IPR036457">
    <property type="entry name" value="PPM-type-like_dom_sf"/>
</dbReference>
<dbReference type="SMART" id="SM00331">
    <property type="entry name" value="PP2C_SIG"/>
    <property type="match status" value="1"/>
</dbReference>
<protein>
    <recommendedName>
        <fullName evidence="2">PPM-type phosphatase domain-containing protein</fullName>
    </recommendedName>
</protein>
<dbReference type="Gene3D" id="3.30.450.40">
    <property type="match status" value="1"/>
</dbReference>
<dbReference type="SUPFAM" id="SSF81606">
    <property type="entry name" value="PP2C-like"/>
    <property type="match status" value="1"/>
</dbReference>
<reference evidence="3 4" key="1">
    <citation type="submission" date="2021-12" db="EMBL/GenBank/DDBJ databases">
        <title>Genome sequencing of bacteria with rrn-lacking chromosome and rrn-plasmid.</title>
        <authorList>
            <person name="Anda M."/>
            <person name="Iwasaki W."/>
        </authorList>
    </citation>
    <scope>NUCLEOTIDE SEQUENCE [LARGE SCALE GENOMIC DNA]</scope>
    <source>
        <strain evidence="3 4">NBRC 101262</strain>
    </source>
</reference>
<keyword evidence="1" id="KW-0378">Hydrolase</keyword>
<dbReference type="InterPro" id="IPR029016">
    <property type="entry name" value="GAF-like_dom_sf"/>
</dbReference>
<dbReference type="Gene3D" id="3.60.40.10">
    <property type="entry name" value="PPM-type phosphatase domain"/>
    <property type="match status" value="1"/>
</dbReference>
<feature type="domain" description="PPM-type phosphatase" evidence="2">
    <location>
        <begin position="200"/>
        <end position="415"/>
    </location>
</feature>
<dbReference type="Pfam" id="PF07228">
    <property type="entry name" value="SpoIIE"/>
    <property type="match status" value="1"/>
</dbReference>
<evidence type="ECO:0000313" key="4">
    <source>
        <dbReference type="Proteomes" id="UP001354989"/>
    </source>
</evidence>
<dbReference type="PANTHER" id="PTHR43156:SF2">
    <property type="entry name" value="STAGE II SPORULATION PROTEIN E"/>
    <property type="match status" value="1"/>
</dbReference>